<name>A0AAN8FPM1_TRICO</name>
<keyword evidence="4" id="KW-1185">Reference proteome</keyword>
<accession>A0AAN8FPM1</accession>
<keyword evidence="1" id="KW-0677">Repeat</keyword>
<evidence type="ECO:0000256" key="1">
    <source>
        <dbReference type="ARBA" id="ARBA00022737"/>
    </source>
</evidence>
<reference evidence="3 4" key="1">
    <citation type="submission" date="2019-10" db="EMBL/GenBank/DDBJ databases">
        <title>Assembly and Annotation for the nematode Trichostrongylus colubriformis.</title>
        <authorList>
            <person name="Martin J."/>
        </authorList>
    </citation>
    <scope>NUCLEOTIDE SEQUENCE [LARGE SCALE GENOMIC DNA]</scope>
    <source>
        <strain evidence="3">G859</strain>
        <tissue evidence="3">Whole worm</tissue>
    </source>
</reference>
<keyword evidence="3" id="KW-0176">Collagen</keyword>
<evidence type="ECO:0000313" key="3">
    <source>
        <dbReference type="EMBL" id="KAK5984141.1"/>
    </source>
</evidence>
<dbReference type="InterPro" id="IPR008160">
    <property type="entry name" value="Collagen"/>
</dbReference>
<sequence length="95" mass="9711">MEDVEPTGDQVLLVKTVGNAANYEENLADQVQPASWKGGPRGLNGRPGSPGPLGLAGQPGRRGPDGIRGAPGPAPLPGADGTYCSCPPRTPYISY</sequence>
<comment type="caution">
    <text evidence="3">The sequence shown here is derived from an EMBL/GenBank/DDBJ whole genome shotgun (WGS) entry which is preliminary data.</text>
</comment>
<dbReference type="GO" id="GO:0005581">
    <property type="term" value="C:collagen trimer"/>
    <property type="evidence" value="ECO:0007669"/>
    <property type="project" value="UniProtKB-KW"/>
</dbReference>
<gene>
    <name evidence="3" type="ORF">GCK32_018456</name>
</gene>
<protein>
    <submittedName>
        <fullName evidence="3">Collagen triple helix repeat domain containing protein</fullName>
    </submittedName>
</protein>
<organism evidence="3 4">
    <name type="scientific">Trichostrongylus colubriformis</name>
    <name type="common">Black scour worm</name>
    <dbReference type="NCBI Taxonomy" id="6319"/>
    <lineage>
        <taxon>Eukaryota</taxon>
        <taxon>Metazoa</taxon>
        <taxon>Ecdysozoa</taxon>
        <taxon>Nematoda</taxon>
        <taxon>Chromadorea</taxon>
        <taxon>Rhabditida</taxon>
        <taxon>Rhabditina</taxon>
        <taxon>Rhabditomorpha</taxon>
        <taxon>Strongyloidea</taxon>
        <taxon>Trichostrongylidae</taxon>
        <taxon>Trichostrongylus</taxon>
    </lineage>
</organism>
<dbReference type="AlphaFoldDB" id="A0AAN8FPM1"/>
<evidence type="ECO:0000313" key="4">
    <source>
        <dbReference type="Proteomes" id="UP001331761"/>
    </source>
</evidence>
<dbReference type="EMBL" id="WIXE01003218">
    <property type="protein sequence ID" value="KAK5984141.1"/>
    <property type="molecule type" value="Genomic_DNA"/>
</dbReference>
<proteinExistence type="predicted"/>
<evidence type="ECO:0000256" key="2">
    <source>
        <dbReference type="SAM" id="MobiDB-lite"/>
    </source>
</evidence>
<feature type="region of interest" description="Disordered" evidence="2">
    <location>
        <begin position="32"/>
        <end position="83"/>
    </location>
</feature>
<dbReference type="Pfam" id="PF01391">
    <property type="entry name" value="Collagen"/>
    <property type="match status" value="1"/>
</dbReference>
<dbReference type="Proteomes" id="UP001331761">
    <property type="component" value="Unassembled WGS sequence"/>
</dbReference>